<accession>A0A9Q3JHX9</accession>
<sequence length="136" mass="15167">MQLLSPPPLVAPLQQLLHVNTSAYERFMQEPYRAANHFPKHKGDSSNFPEWVSSLNYVLSIAFNSEALVDDSPSLLDGRSPQENQAISHFIDVSIPHNFALYIGVIPSRVTARDFFDAIKARCCPGSCMQVPSNNH</sequence>
<evidence type="ECO:0000313" key="2">
    <source>
        <dbReference type="Proteomes" id="UP000765509"/>
    </source>
</evidence>
<dbReference type="Proteomes" id="UP000765509">
    <property type="component" value="Unassembled WGS sequence"/>
</dbReference>
<gene>
    <name evidence="1" type="ORF">O181_103273</name>
</gene>
<organism evidence="1 2">
    <name type="scientific">Austropuccinia psidii MF-1</name>
    <dbReference type="NCBI Taxonomy" id="1389203"/>
    <lineage>
        <taxon>Eukaryota</taxon>
        <taxon>Fungi</taxon>
        <taxon>Dikarya</taxon>
        <taxon>Basidiomycota</taxon>
        <taxon>Pucciniomycotina</taxon>
        <taxon>Pucciniomycetes</taxon>
        <taxon>Pucciniales</taxon>
        <taxon>Sphaerophragmiaceae</taxon>
        <taxon>Austropuccinia</taxon>
    </lineage>
</organism>
<dbReference type="AlphaFoldDB" id="A0A9Q3JHX9"/>
<evidence type="ECO:0000313" key="1">
    <source>
        <dbReference type="EMBL" id="MBW0563558.1"/>
    </source>
</evidence>
<reference evidence="1" key="1">
    <citation type="submission" date="2021-03" db="EMBL/GenBank/DDBJ databases">
        <title>Draft genome sequence of rust myrtle Austropuccinia psidii MF-1, a brazilian biotype.</title>
        <authorList>
            <person name="Quecine M.C."/>
            <person name="Pachon D.M.R."/>
            <person name="Bonatelli M.L."/>
            <person name="Correr F.H."/>
            <person name="Franceschini L.M."/>
            <person name="Leite T.F."/>
            <person name="Margarido G.R.A."/>
            <person name="Almeida C.A."/>
            <person name="Ferrarezi J.A."/>
            <person name="Labate C.A."/>
        </authorList>
    </citation>
    <scope>NUCLEOTIDE SEQUENCE</scope>
    <source>
        <strain evidence="1">MF-1</strain>
    </source>
</reference>
<protein>
    <submittedName>
        <fullName evidence="1">Uncharacterized protein</fullName>
    </submittedName>
</protein>
<keyword evidence="2" id="KW-1185">Reference proteome</keyword>
<dbReference type="OrthoDB" id="2505547at2759"/>
<comment type="caution">
    <text evidence="1">The sequence shown here is derived from an EMBL/GenBank/DDBJ whole genome shotgun (WGS) entry which is preliminary data.</text>
</comment>
<name>A0A9Q3JHX9_9BASI</name>
<dbReference type="EMBL" id="AVOT02074377">
    <property type="protein sequence ID" value="MBW0563558.1"/>
    <property type="molecule type" value="Genomic_DNA"/>
</dbReference>
<proteinExistence type="predicted"/>